<evidence type="ECO:0000313" key="3">
    <source>
        <dbReference type="EMBL" id="ADL34755.1"/>
    </source>
</evidence>
<dbReference type="HOGENOM" id="CLU_890739_0_0_9"/>
<organism evidence="3 4">
    <name type="scientific">Butyrivibrio proteoclasticus (strain ATCC 51982 / DSM 14932 / B316)</name>
    <name type="common">Clostridium proteoclasticum</name>
    <dbReference type="NCBI Taxonomy" id="515622"/>
    <lineage>
        <taxon>Bacteria</taxon>
        <taxon>Bacillati</taxon>
        <taxon>Bacillota</taxon>
        <taxon>Clostridia</taxon>
        <taxon>Lachnospirales</taxon>
        <taxon>Lachnospiraceae</taxon>
        <taxon>Butyrivibrio</taxon>
    </lineage>
</organism>
<dbReference type="STRING" id="515622.bpr_I2021"/>
<dbReference type="PANTHER" id="PTHR40047:SF1">
    <property type="entry name" value="UPF0703 PROTEIN YCGQ"/>
    <property type="match status" value="1"/>
</dbReference>
<accession>E0RYR0</accession>
<dbReference type="Proteomes" id="UP000001299">
    <property type="component" value="Chromosome 1"/>
</dbReference>
<feature type="domain" description="DUF1980" evidence="2">
    <location>
        <begin position="192"/>
        <end position="310"/>
    </location>
</feature>
<evidence type="ECO:0000259" key="2">
    <source>
        <dbReference type="Pfam" id="PF21537"/>
    </source>
</evidence>
<dbReference type="Pfam" id="PF02492">
    <property type="entry name" value="cobW"/>
    <property type="match status" value="1"/>
</dbReference>
<reference evidence="3 4" key="1">
    <citation type="journal article" date="2010" name="PLoS ONE">
        <title>The glycobiome of the rumen bacterium Butyrivibrio proteoclasticus B316(T) highlights adaptation to a polysaccharide-rich environment.</title>
        <authorList>
            <person name="Kelly W.J."/>
            <person name="Leahy S.C."/>
            <person name="Altermann E."/>
            <person name="Yeoman C.J."/>
            <person name="Dunne J.C."/>
            <person name="Kong Z."/>
            <person name="Pacheco D.M."/>
            <person name="Li D."/>
            <person name="Noel S.J."/>
            <person name="Moon C.D."/>
            <person name="Cookson A.L."/>
            <person name="Attwood G.T."/>
        </authorList>
    </citation>
    <scope>NUCLEOTIDE SEQUENCE [LARGE SCALE GENOMIC DNA]</scope>
    <source>
        <strain evidence="4">ATCC 51982 / DSM 14932 / B316</strain>
    </source>
</reference>
<gene>
    <name evidence="3" type="primary">cobW1</name>
    <name evidence="3" type="ordered locus">bpr_I2021</name>
</gene>
<dbReference type="InterPro" id="IPR027417">
    <property type="entry name" value="P-loop_NTPase"/>
</dbReference>
<feature type="domain" description="CobW/HypB/UreG nucleotide-binding" evidence="1">
    <location>
        <begin position="9"/>
        <end position="172"/>
    </location>
</feature>
<dbReference type="PANTHER" id="PTHR40047">
    <property type="entry name" value="UPF0703 PROTEIN YCGQ"/>
    <property type="match status" value="1"/>
</dbReference>
<name>E0RYR0_BUTPB</name>
<dbReference type="SUPFAM" id="SSF52540">
    <property type="entry name" value="P-loop containing nucleoside triphosphate hydrolases"/>
    <property type="match status" value="1"/>
</dbReference>
<proteinExistence type="predicted"/>
<dbReference type="InterPro" id="IPR052955">
    <property type="entry name" value="UPF0703_membrane_permease"/>
</dbReference>
<dbReference type="EMBL" id="CP001810">
    <property type="protein sequence ID" value="ADL34755.1"/>
    <property type="molecule type" value="Genomic_DNA"/>
</dbReference>
<dbReference type="InterPro" id="IPR003495">
    <property type="entry name" value="CobW/HypB/UreG_nucleotide-bd"/>
</dbReference>
<keyword evidence="4" id="KW-1185">Reference proteome</keyword>
<dbReference type="KEGG" id="bpb:bpr_I2021"/>
<dbReference type="eggNOG" id="COG0523">
    <property type="taxonomic scope" value="Bacteria"/>
</dbReference>
<dbReference type="RefSeq" id="WP_013281409.1">
    <property type="nucleotide sequence ID" value="NC_014387.1"/>
</dbReference>
<protein>
    <submittedName>
        <fullName evidence="3">Cobalamin biosynthesis protein CobW1</fullName>
    </submittedName>
</protein>
<dbReference type="Pfam" id="PF21537">
    <property type="entry name" value="DUF1980_C"/>
    <property type="match status" value="1"/>
</dbReference>
<dbReference type="InterPro" id="IPR048447">
    <property type="entry name" value="DUF1980_C"/>
</dbReference>
<dbReference type="Gene3D" id="3.40.50.300">
    <property type="entry name" value="P-loop containing nucleotide triphosphate hydrolases"/>
    <property type="match status" value="1"/>
</dbReference>
<evidence type="ECO:0000259" key="1">
    <source>
        <dbReference type="Pfam" id="PF02492"/>
    </source>
</evidence>
<sequence>MIRRAKLKPVYIINGFLDSGKTDFFRYTIAQPYFRTKGKTLLIVCEDGENDYEEKLLKSTNTVVERIEEEEDFNPDALVALDAKHNPERILVEYNGMWNFKNMRLPVMWNLEQQITVIDASSFELYFNNMKSLLAEQIRNSDLILFNRCDGIEDLASYKRNVKAINQKADIIFEDKNGEVDVTLDEDLPFDLNANPIDLNNYGYGMFYLDALDHVERYEGKTVRFKGMVLKPEEFPDNRFVPGRMAMTCCAQDMQFLGFACEYDDVKSLEEKDWVLVTAKVVKEYVPEYQGEGPVLKAISVEKTSAPDNQVIDFSNPEQ</sequence>
<dbReference type="AlphaFoldDB" id="E0RYR0"/>
<dbReference type="eggNOG" id="COG3689">
    <property type="taxonomic scope" value="Bacteria"/>
</dbReference>
<evidence type="ECO:0000313" key="4">
    <source>
        <dbReference type="Proteomes" id="UP000001299"/>
    </source>
</evidence>